<proteinExistence type="predicted"/>
<dbReference type="AlphaFoldDB" id="A0AAE1E4S2"/>
<gene>
    <name evidence="1" type="ORF">RRG08_061036</name>
</gene>
<dbReference type="EMBL" id="JAWDGP010001129">
    <property type="protein sequence ID" value="KAK3794369.1"/>
    <property type="molecule type" value="Genomic_DNA"/>
</dbReference>
<reference evidence="1" key="1">
    <citation type="journal article" date="2023" name="G3 (Bethesda)">
        <title>A reference genome for the long-term kleptoplast-retaining sea slug Elysia crispata morphotype clarki.</title>
        <authorList>
            <person name="Eastman K.E."/>
            <person name="Pendleton A.L."/>
            <person name="Shaikh M.A."/>
            <person name="Suttiyut T."/>
            <person name="Ogas R."/>
            <person name="Tomko P."/>
            <person name="Gavelis G."/>
            <person name="Widhalm J.R."/>
            <person name="Wisecaver J.H."/>
        </authorList>
    </citation>
    <scope>NUCLEOTIDE SEQUENCE</scope>
    <source>
        <strain evidence="1">ECLA1</strain>
    </source>
</reference>
<keyword evidence="2" id="KW-1185">Reference proteome</keyword>
<comment type="caution">
    <text evidence="1">The sequence shown here is derived from an EMBL/GenBank/DDBJ whole genome shotgun (WGS) entry which is preliminary data.</text>
</comment>
<accession>A0AAE1E4S2</accession>
<sequence>MRRFCATSGIPSEQPPSGIRSYLTTRPTAVVPSVWLDLPVRATYRTETAVTYGYRLNFRKIPLIDHTEMSVGTRMSRLSERLVIGIRLSRCFTSYVTEMETNLSNQTESRPNAVQGSPVTGKMSGDCVVKRNHLLWFFLRSPASIGLRSIHLESWQDRNYPVNLTCPIQVDSPRELAGS</sequence>
<evidence type="ECO:0000313" key="1">
    <source>
        <dbReference type="EMBL" id="KAK3794369.1"/>
    </source>
</evidence>
<organism evidence="1 2">
    <name type="scientific">Elysia crispata</name>
    <name type="common">lettuce slug</name>
    <dbReference type="NCBI Taxonomy" id="231223"/>
    <lineage>
        <taxon>Eukaryota</taxon>
        <taxon>Metazoa</taxon>
        <taxon>Spiralia</taxon>
        <taxon>Lophotrochozoa</taxon>
        <taxon>Mollusca</taxon>
        <taxon>Gastropoda</taxon>
        <taxon>Heterobranchia</taxon>
        <taxon>Euthyneura</taxon>
        <taxon>Panpulmonata</taxon>
        <taxon>Sacoglossa</taxon>
        <taxon>Placobranchoidea</taxon>
        <taxon>Plakobranchidae</taxon>
        <taxon>Elysia</taxon>
    </lineage>
</organism>
<protein>
    <submittedName>
        <fullName evidence="1">Uncharacterized protein</fullName>
    </submittedName>
</protein>
<dbReference type="Proteomes" id="UP001283361">
    <property type="component" value="Unassembled WGS sequence"/>
</dbReference>
<name>A0AAE1E4S2_9GAST</name>
<evidence type="ECO:0000313" key="2">
    <source>
        <dbReference type="Proteomes" id="UP001283361"/>
    </source>
</evidence>